<dbReference type="PANTHER" id="PTHR47184:SF3">
    <property type="entry name" value="PHOSPHATIDYLINOSITOL 3-AND 4-KINASE FAMILY PROTEIN-RELATED"/>
    <property type="match status" value="1"/>
</dbReference>
<name>A0A843VNH7_COLES</name>
<proteinExistence type="predicted"/>
<organism evidence="1 2">
    <name type="scientific">Colocasia esculenta</name>
    <name type="common">Wild taro</name>
    <name type="synonym">Arum esculentum</name>
    <dbReference type="NCBI Taxonomy" id="4460"/>
    <lineage>
        <taxon>Eukaryota</taxon>
        <taxon>Viridiplantae</taxon>
        <taxon>Streptophyta</taxon>
        <taxon>Embryophyta</taxon>
        <taxon>Tracheophyta</taxon>
        <taxon>Spermatophyta</taxon>
        <taxon>Magnoliopsida</taxon>
        <taxon>Liliopsida</taxon>
        <taxon>Araceae</taxon>
        <taxon>Aroideae</taxon>
        <taxon>Colocasieae</taxon>
        <taxon>Colocasia</taxon>
    </lineage>
</organism>
<keyword evidence="2" id="KW-1185">Reference proteome</keyword>
<reference evidence="1" key="1">
    <citation type="submission" date="2017-07" db="EMBL/GenBank/DDBJ databases">
        <title>Taro Niue Genome Assembly and Annotation.</title>
        <authorList>
            <person name="Atibalentja N."/>
            <person name="Keating K."/>
            <person name="Fields C.J."/>
        </authorList>
    </citation>
    <scope>NUCLEOTIDE SEQUENCE</scope>
    <source>
        <strain evidence="1">Niue_2</strain>
        <tissue evidence="1">Leaf</tissue>
    </source>
</reference>
<evidence type="ECO:0000313" key="2">
    <source>
        <dbReference type="Proteomes" id="UP000652761"/>
    </source>
</evidence>
<dbReference type="Proteomes" id="UP000652761">
    <property type="component" value="Unassembled WGS sequence"/>
</dbReference>
<dbReference type="EMBL" id="NMUH01001494">
    <property type="protein sequence ID" value="MQL92869.1"/>
    <property type="molecule type" value="Genomic_DNA"/>
</dbReference>
<dbReference type="AlphaFoldDB" id="A0A843VNH7"/>
<sequence length="116" mass="12604">MTVANKLYPMFCIAKKIEEFASEMLLSVVDHIAASEDTVSEGPVALSKDVEILIPVLSSLPKDESPDSQRIADTLKGVGWIEPDAPVSGWIVAHRVRSACLKGIRPHRPSRASDPL</sequence>
<evidence type="ECO:0000313" key="1">
    <source>
        <dbReference type="EMBL" id="MQL92869.1"/>
    </source>
</evidence>
<comment type="caution">
    <text evidence="1">The sequence shown here is derived from an EMBL/GenBank/DDBJ whole genome shotgun (WGS) entry which is preliminary data.</text>
</comment>
<gene>
    <name evidence="1" type="ORF">Taro_025505</name>
</gene>
<protein>
    <submittedName>
        <fullName evidence="1">Uncharacterized protein</fullName>
    </submittedName>
</protein>
<dbReference type="PANTHER" id="PTHR47184">
    <property type="entry name" value="PHOSPHATIDYLINOSITOL 3-AND 4-KINASE FAMILY PROTEIN-RELATED"/>
    <property type="match status" value="1"/>
</dbReference>
<accession>A0A843VNH7</accession>